<reference evidence="2 3" key="1">
    <citation type="submission" date="2020-08" db="EMBL/GenBank/DDBJ databases">
        <title>Genomic Encyclopedia of Type Strains, Phase IV (KMG-V): Genome sequencing to study the core and pangenomes of soil and plant-associated prokaryotes.</title>
        <authorList>
            <person name="Whitman W."/>
        </authorList>
    </citation>
    <scope>NUCLEOTIDE SEQUENCE [LARGE SCALE GENOMIC DNA]</scope>
    <source>
        <strain evidence="2 3">ANJLi2</strain>
    </source>
</reference>
<dbReference type="GO" id="GO:0016301">
    <property type="term" value="F:kinase activity"/>
    <property type="evidence" value="ECO:0007669"/>
    <property type="project" value="UniProtKB-KW"/>
</dbReference>
<proteinExistence type="predicted"/>
<dbReference type="SUPFAM" id="SSF56112">
    <property type="entry name" value="Protein kinase-like (PK-like)"/>
    <property type="match status" value="1"/>
</dbReference>
<accession>A0ABR6PQE0</accession>
<evidence type="ECO:0000259" key="1">
    <source>
        <dbReference type="Pfam" id="PF01636"/>
    </source>
</evidence>
<protein>
    <submittedName>
        <fullName evidence="2">Ser/Thr protein kinase RdoA (MazF antagonist)</fullName>
    </submittedName>
</protein>
<dbReference type="PANTHER" id="PTHR21064:SF5">
    <property type="entry name" value="SLR1880 PROTEIN"/>
    <property type="match status" value="1"/>
</dbReference>
<dbReference type="PANTHER" id="PTHR21064">
    <property type="entry name" value="AMINOGLYCOSIDE PHOSPHOTRANSFERASE DOMAIN-CONTAINING PROTEIN-RELATED"/>
    <property type="match status" value="1"/>
</dbReference>
<dbReference type="Gene3D" id="3.90.1200.10">
    <property type="match status" value="1"/>
</dbReference>
<dbReference type="InterPro" id="IPR011009">
    <property type="entry name" value="Kinase-like_dom_sf"/>
</dbReference>
<evidence type="ECO:0000313" key="2">
    <source>
        <dbReference type="EMBL" id="MBB6111939.1"/>
    </source>
</evidence>
<comment type="caution">
    <text evidence="2">The sequence shown here is derived from an EMBL/GenBank/DDBJ whole genome shotgun (WGS) entry which is preliminary data.</text>
</comment>
<keyword evidence="2" id="KW-0808">Transferase</keyword>
<organism evidence="2 3">
    <name type="scientific">Mucilaginibacter lappiensis</name>
    <dbReference type="NCBI Taxonomy" id="354630"/>
    <lineage>
        <taxon>Bacteria</taxon>
        <taxon>Pseudomonadati</taxon>
        <taxon>Bacteroidota</taxon>
        <taxon>Sphingobacteriia</taxon>
        <taxon>Sphingobacteriales</taxon>
        <taxon>Sphingobacteriaceae</taxon>
        <taxon>Mucilaginibacter</taxon>
    </lineage>
</organism>
<keyword evidence="3" id="KW-1185">Reference proteome</keyword>
<name>A0ABR6PQE0_9SPHI</name>
<keyword evidence="2" id="KW-0418">Kinase</keyword>
<gene>
    <name evidence="2" type="ORF">HDF23_004712</name>
</gene>
<sequence>MMLDQILELYGLNTNNYHIKSFGTGLINHTWKVSGPENYILQRINPYVFKNPEAIAENMALLAEYLKHTAPNYLFVAPIPTLKGERMAEINHKEYYRLFPFIDNSVTITEITNQQEAFEAAQQFGKFTYLLRDFKLEKLHYTLPQFHDLKLRFDQFKEACSTAGADKLAIAATAINDIYKYQGILFTYMQLIDHQQLPLRVIHHDTKISNVLFDQHHNGLCVIDLDTVMPGYFLSDVGDMLRTYLSPANEEERDFSKIQINEECFYAIYKGYVSAMGTALTPAEKEYFTYSGKYMIYMQVLRFLTDFLNDDIYYHTTYPLQNLVRAQNQLKLLEQFTRSENRFKKFIEYFSFKHDNIVN</sequence>
<dbReference type="EMBL" id="JACHCB010000015">
    <property type="protein sequence ID" value="MBB6111939.1"/>
    <property type="molecule type" value="Genomic_DNA"/>
</dbReference>
<dbReference type="InterPro" id="IPR050249">
    <property type="entry name" value="Pseudomonas-type_ThrB"/>
</dbReference>
<dbReference type="Pfam" id="PF01636">
    <property type="entry name" value="APH"/>
    <property type="match status" value="1"/>
</dbReference>
<evidence type="ECO:0000313" key="3">
    <source>
        <dbReference type="Proteomes" id="UP000541583"/>
    </source>
</evidence>
<dbReference type="InterPro" id="IPR002575">
    <property type="entry name" value="Aminoglycoside_PTrfase"/>
</dbReference>
<feature type="domain" description="Aminoglycoside phosphotransferase" evidence="1">
    <location>
        <begin position="19"/>
        <end position="249"/>
    </location>
</feature>
<dbReference type="RefSeq" id="WP_245834770.1">
    <property type="nucleotide sequence ID" value="NZ_FTMG01000015.1"/>
</dbReference>
<dbReference type="Proteomes" id="UP000541583">
    <property type="component" value="Unassembled WGS sequence"/>
</dbReference>